<organism evidence="3 4">
    <name type="scientific">Streptomyces reniochalinae</name>
    <dbReference type="NCBI Taxonomy" id="2250578"/>
    <lineage>
        <taxon>Bacteria</taxon>
        <taxon>Bacillati</taxon>
        <taxon>Actinomycetota</taxon>
        <taxon>Actinomycetes</taxon>
        <taxon>Kitasatosporales</taxon>
        <taxon>Streptomycetaceae</taxon>
        <taxon>Streptomyces</taxon>
    </lineage>
</organism>
<dbReference type="RefSeq" id="WP_114016627.1">
    <property type="nucleotide sequence ID" value="NZ_QOIM01000037.1"/>
</dbReference>
<dbReference type="PANTHER" id="PTHR47485:SF1">
    <property type="entry name" value="THYLAKOID LUMENAL 17.4 KDA PROTEIN, CHLOROPLASTIC"/>
    <property type="match status" value="1"/>
</dbReference>
<evidence type="ECO:0000256" key="2">
    <source>
        <dbReference type="SAM" id="Phobius"/>
    </source>
</evidence>
<keyword evidence="4" id="KW-1185">Reference proteome</keyword>
<reference evidence="3 4" key="1">
    <citation type="submission" date="2018-06" db="EMBL/GenBank/DDBJ databases">
        <title>Streptomyces reniochalinae sp. nov. and Streptomyces diacarnus sp. nov. from marine sponges.</title>
        <authorList>
            <person name="Li L."/>
        </authorList>
    </citation>
    <scope>NUCLEOTIDE SEQUENCE [LARGE SCALE GENOMIC DNA]</scope>
    <source>
        <strain evidence="3 4">LHW50302</strain>
    </source>
</reference>
<evidence type="ECO:0000313" key="4">
    <source>
        <dbReference type="Proteomes" id="UP000253507"/>
    </source>
</evidence>
<proteinExistence type="predicted"/>
<feature type="transmembrane region" description="Helical" evidence="2">
    <location>
        <begin position="7"/>
        <end position="28"/>
    </location>
</feature>
<gene>
    <name evidence="3" type="ORF">DQ392_17765</name>
</gene>
<dbReference type="EMBL" id="QOIM01000037">
    <property type="protein sequence ID" value="RCG16933.1"/>
    <property type="molecule type" value="Genomic_DNA"/>
</dbReference>
<dbReference type="Proteomes" id="UP000253507">
    <property type="component" value="Unassembled WGS sequence"/>
</dbReference>
<evidence type="ECO:0000256" key="1">
    <source>
        <dbReference type="ARBA" id="ARBA00022737"/>
    </source>
</evidence>
<evidence type="ECO:0000313" key="3">
    <source>
        <dbReference type="EMBL" id="RCG16933.1"/>
    </source>
</evidence>
<comment type="caution">
    <text evidence="3">The sequence shown here is derived from an EMBL/GenBank/DDBJ whole genome shotgun (WGS) entry which is preliminary data.</text>
</comment>
<dbReference type="Gene3D" id="2.160.20.80">
    <property type="entry name" value="E3 ubiquitin-protein ligase SopA"/>
    <property type="match status" value="1"/>
</dbReference>
<accession>A0A367EG46</accession>
<name>A0A367EG46_9ACTN</name>
<dbReference type="AlphaFoldDB" id="A0A367EG46"/>
<sequence length="454" mass="50016">MTGRMKLLLGCVATVSGVALFALLFWRLPWWMDGAHLREKDLQPGDGVVITGVRTALVALGTAFIAGLGIFYTRNTLKHTRERDREQAELTREGQVTDRYVEAIKLLADEEATKCLGGIYALERIMKDSEKDHSTVVEVLAAFIRERSPSSGGSSNYTESDRPNAVVQAALNVLGRRPIRAEKNRINLRNVDLRGADLSDGYFVGLDFSESDLREADYSASHLHGVSFRGALIDGTCFIESLMDGCFLNDAKGSNTNFDSADLSRAWFSGCEFHQADFSGADLWASHWTDSSIHESNFERSDLRFSMIMNSTMGSSFFRSTKWAVARVAGSNYPDSDFQDSNLDWAIIVAGDLSETRGVEASLLQKAMISADVKLPEDLSKDACILRRIKAYDDLAGVPILGDERQVPQCCISDAALSHETGLMQSIPSEAERDSMVREAVKNWPIGIDISVSL</sequence>
<keyword evidence="2" id="KW-0472">Membrane</keyword>
<dbReference type="InterPro" id="IPR001646">
    <property type="entry name" value="5peptide_repeat"/>
</dbReference>
<feature type="transmembrane region" description="Helical" evidence="2">
    <location>
        <begin position="48"/>
        <end position="73"/>
    </location>
</feature>
<dbReference type="OrthoDB" id="4563217at2"/>
<protein>
    <submittedName>
        <fullName evidence="3">Pentapeptide repeat-containing protein</fullName>
    </submittedName>
</protein>
<dbReference type="PANTHER" id="PTHR47485">
    <property type="entry name" value="THYLAKOID LUMENAL 17.4 KDA PROTEIN, CHLOROPLASTIC"/>
    <property type="match status" value="1"/>
</dbReference>
<keyword evidence="2" id="KW-0812">Transmembrane</keyword>
<keyword evidence="1" id="KW-0677">Repeat</keyword>
<dbReference type="SUPFAM" id="SSF141571">
    <property type="entry name" value="Pentapeptide repeat-like"/>
    <property type="match status" value="1"/>
</dbReference>
<dbReference type="Pfam" id="PF00805">
    <property type="entry name" value="Pentapeptide"/>
    <property type="match status" value="1"/>
</dbReference>
<keyword evidence="2" id="KW-1133">Transmembrane helix</keyword>